<evidence type="ECO:0000259" key="1">
    <source>
        <dbReference type="Pfam" id="PF00899"/>
    </source>
</evidence>
<comment type="caution">
    <text evidence="3">The sequence shown here is derived from an EMBL/GenBank/DDBJ whole genome shotgun (WGS) entry which is preliminary data.</text>
</comment>
<dbReference type="AlphaFoldDB" id="C0GEC7"/>
<evidence type="ECO:0000313" key="3">
    <source>
        <dbReference type="EMBL" id="EEG78421.1"/>
    </source>
</evidence>
<keyword evidence="4" id="KW-1185">Reference proteome</keyword>
<dbReference type="GO" id="GO:0008641">
    <property type="term" value="F:ubiquitin-like modifier activating enzyme activity"/>
    <property type="evidence" value="ECO:0007669"/>
    <property type="project" value="InterPro"/>
</dbReference>
<dbReference type="GO" id="GO:0061503">
    <property type="term" value="F:tRNA threonylcarbamoyladenosine dehydratase"/>
    <property type="evidence" value="ECO:0007669"/>
    <property type="project" value="TreeGrafter"/>
</dbReference>
<dbReference type="InterPro" id="IPR035985">
    <property type="entry name" value="Ubiquitin-activating_enz"/>
</dbReference>
<organism evidence="3 4">
    <name type="scientific">Dethiobacter alkaliphilus AHT 1</name>
    <dbReference type="NCBI Taxonomy" id="555088"/>
    <lineage>
        <taxon>Bacteria</taxon>
        <taxon>Bacillati</taxon>
        <taxon>Bacillota</taxon>
        <taxon>Dethiobacteria</taxon>
        <taxon>Dethiobacterales</taxon>
        <taxon>Dethiobacteraceae</taxon>
        <taxon>Dethiobacter</taxon>
    </lineage>
</organism>
<dbReference type="NCBIfam" id="NF006395">
    <property type="entry name" value="PRK08644.1"/>
    <property type="match status" value="1"/>
</dbReference>
<reference evidence="3 4" key="1">
    <citation type="submission" date="2009-02" db="EMBL/GenBank/DDBJ databases">
        <title>Sequencing of the draft genome and assembly of Dethiobacter alkaliphilus AHT 1.</title>
        <authorList>
            <consortium name="US DOE Joint Genome Institute (JGI-PGF)"/>
            <person name="Lucas S."/>
            <person name="Copeland A."/>
            <person name="Lapidus A."/>
            <person name="Glavina del Rio T."/>
            <person name="Dalin E."/>
            <person name="Tice H."/>
            <person name="Bruce D."/>
            <person name="Goodwin L."/>
            <person name="Pitluck S."/>
            <person name="Larimer F."/>
            <person name="Land M.L."/>
            <person name="Hauser L."/>
            <person name="Muyzer G."/>
        </authorList>
    </citation>
    <scope>NUCLEOTIDE SEQUENCE [LARGE SCALE GENOMIC DNA]</scope>
    <source>
        <strain evidence="3 4">AHT 1</strain>
    </source>
</reference>
<dbReference type="PANTHER" id="PTHR43267">
    <property type="entry name" value="TRNA THREONYLCARBAMOYLADENOSINE DEHYDRATASE"/>
    <property type="match status" value="1"/>
</dbReference>
<feature type="domain" description="THIF-type NAD/FAD binding fold" evidence="1">
    <location>
        <begin position="76"/>
        <end position="265"/>
    </location>
</feature>
<dbReference type="Pfam" id="PF14453">
    <property type="entry name" value="ThiS-like"/>
    <property type="match status" value="1"/>
</dbReference>
<dbReference type="OrthoDB" id="9804286at2"/>
<dbReference type="InterPro" id="IPR045886">
    <property type="entry name" value="ThiF/MoeB/HesA"/>
</dbReference>
<dbReference type="InterPro" id="IPR000594">
    <property type="entry name" value="ThiF_NAD_FAD-bd"/>
</dbReference>
<dbReference type="eggNOG" id="COG0476">
    <property type="taxonomic scope" value="Bacteria"/>
</dbReference>
<protein>
    <submittedName>
        <fullName evidence="3">Thiamine biosynthesis protein ThiF</fullName>
    </submittedName>
</protein>
<feature type="domain" description="ThiS-like ubiquitin" evidence="2">
    <location>
        <begin position="1"/>
        <end position="57"/>
    </location>
</feature>
<dbReference type="RefSeq" id="WP_008515160.1">
    <property type="nucleotide sequence ID" value="NZ_ACJM01000003.1"/>
</dbReference>
<evidence type="ECO:0000259" key="2">
    <source>
        <dbReference type="Pfam" id="PF14453"/>
    </source>
</evidence>
<accession>C0GEC7</accession>
<dbReference type="Proteomes" id="UP000006443">
    <property type="component" value="Unassembled WGS sequence"/>
</dbReference>
<dbReference type="NCBIfam" id="TIGR02354">
    <property type="entry name" value="thiF_fam2"/>
    <property type="match status" value="1"/>
</dbReference>
<dbReference type="PANTHER" id="PTHR43267:SF3">
    <property type="entry name" value="THIF PROTEIN"/>
    <property type="match status" value="1"/>
</dbReference>
<name>C0GEC7_DETAL</name>
<dbReference type="InterPro" id="IPR012729">
    <property type="entry name" value="ThiF_fam2"/>
</dbReference>
<dbReference type="GO" id="GO:0061504">
    <property type="term" value="P:cyclic threonylcarbamoyladenosine biosynthetic process"/>
    <property type="evidence" value="ECO:0007669"/>
    <property type="project" value="TreeGrafter"/>
</dbReference>
<dbReference type="CDD" id="cd01487">
    <property type="entry name" value="E1_ThiF_like"/>
    <property type="match status" value="1"/>
</dbReference>
<dbReference type="Gene3D" id="3.40.50.720">
    <property type="entry name" value="NAD(P)-binding Rossmann-like Domain"/>
    <property type="match status" value="1"/>
</dbReference>
<gene>
    <name evidence="3" type="ORF">DealDRAFT_0836</name>
</gene>
<dbReference type="InterPro" id="IPR032726">
    <property type="entry name" value="ThiS-like_dom"/>
</dbReference>
<proteinExistence type="predicted"/>
<evidence type="ECO:0000313" key="4">
    <source>
        <dbReference type="Proteomes" id="UP000006443"/>
    </source>
</evidence>
<dbReference type="EMBL" id="ACJM01000003">
    <property type="protein sequence ID" value="EEG78421.1"/>
    <property type="molecule type" value="Genomic_DNA"/>
</dbReference>
<sequence>MQIYVNEKALTIKEGQTLHDLKEEIKKDADVLVYNGFITKENPILQENDRVVLIKKGEMPSMEEMEAMLLSRHTPGVHEKVKNFSVGIAGLGGLGSNAAMSLARIGIGKLLLVDFDVVEPSNLNRQQYFIRHIGMKKTEALKDLIQECNPFVEVETIDTFLDESNMAEIFKDVDIIMEAFDNAVSKALLTNTVLTKMKDKKLVAASGMAGFFSGNSITARKAGKNFFLIGDGVNEARPGQGLMAPRVSIAANQQANTVLRIILEEEGE</sequence>
<dbReference type="SUPFAM" id="SSF69572">
    <property type="entry name" value="Activating enzymes of the ubiquitin-like proteins"/>
    <property type="match status" value="1"/>
</dbReference>
<dbReference type="Pfam" id="PF00899">
    <property type="entry name" value="ThiF"/>
    <property type="match status" value="1"/>
</dbReference>
<dbReference type="STRING" id="555088.DealDRAFT_0836"/>